<evidence type="ECO:0000313" key="2">
    <source>
        <dbReference type="Proteomes" id="UP001296993"/>
    </source>
</evidence>
<keyword evidence="1" id="KW-0282">Flagellum</keyword>
<keyword evidence="1" id="KW-0966">Cell projection</keyword>
<organism evidence="1 2">
    <name type="scientific">Paeniglutamicibacter kerguelensis</name>
    <dbReference type="NCBI Taxonomy" id="254788"/>
    <lineage>
        <taxon>Bacteria</taxon>
        <taxon>Bacillati</taxon>
        <taxon>Actinomycetota</taxon>
        <taxon>Actinomycetes</taxon>
        <taxon>Micrococcales</taxon>
        <taxon>Micrococcaceae</taxon>
        <taxon>Paeniglutamicibacter</taxon>
    </lineage>
</organism>
<dbReference type="RefSeq" id="WP_209998291.1">
    <property type="nucleotide sequence ID" value="NZ_BAAAJY010000010.1"/>
</dbReference>
<dbReference type="InterPro" id="IPR053716">
    <property type="entry name" value="Flag_assembly_chemotaxis_eff"/>
</dbReference>
<comment type="caution">
    <text evidence="1">The sequence shown here is derived from an EMBL/GenBank/DDBJ whole genome shotgun (WGS) entry which is preliminary data.</text>
</comment>
<keyword evidence="1" id="KW-0969">Cilium</keyword>
<accession>A0ABS4XEF6</accession>
<proteinExistence type="predicted"/>
<keyword evidence="2" id="KW-1185">Reference proteome</keyword>
<dbReference type="Gene3D" id="1.10.287.1700">
    <property type="match status" value="1"/>
</dbReference>
<evidence type="ECO:0000313" key="1">
    <source>
        <dbReference type="EMBL" id="MBP2386852.1"/>
    </source>
</evidence>
<reference evidence="1 2" key="1">
    <citation type="submission" date="2021-03" db="EMBL/GenBank/DDBJ databases">
        <title>Sequencing the genomes of 1000 actinobacteria strains.</title>
        <authorList>
            <person name="Klenk H.-P."/>
        </authorList>
    </citation>
    <scope>NUCLEOTIDE SEQUENCE [LARGE SCALE GENOMIC DNA]</scope>
    <source>
        <strain evidence="1 2">DSM 15797</strain>
    </source>
</reference>
<gene>
    <name evidence="1" type="ORF">JOF47_002363</name>
</gene>
<dbReference type="Proteomes" id="UP001296993">
    <property type="component" value="Unassembled WGS sequence"/>
</dbReference>
<sequence>MGRTFPLSGLLRLRELQESKAAGELAAANKALRGGITAIKNVQEAAGAGEEYPVDAATMLAVAASRASTSGMLLELNALVETLNETAQSAGFEHQRARAGVKALEKLADRHTTALRLEDLGREQALLDDLGSARPRGRNA</sequence>
<name>A0ABS4XEF6_9MICC</name>
<dbReference type="EMBL" id="JAGIOF010000001">
    <property type="protein sequence ID" value="MBP2386852.1"/>
    <property type="molecule type" value="Genomic_DNA"/>
</dbReference>
<protein>
    <submittedName>
        <fullName evidence="1">Flagellar FliJ protein</fullName>
    </submittedName>
</protein>